<dbReference type="Proteomes" id="UP000008281">
    <property type="component" value="Unassembled WGS sequence"/>
</dbReference>
<dbReference type="EMBL" id="DS268488">
    <property type="protein sequence ID" value="EFP10769.1"/>
    <property type="molecule type" value="Genomic_DNA"/>
</dbReference>
<feature type="region of interest" description="Disordered" evidence="1">
    <location>
        <begin position="41"/>
        <end position="62"/>
    </location>
</feature>
<evidence type="ECO:0000313" key="3">
    <source>
        <dbReference type="Proteomes" id="UP000008281"/>
    </source>
</evidence>
<proteinExistence type="predicted"/>
<accession>E3MWW4</accession>
<name>E3MWW4_CAERE</name>
<evidence type="ECO:0000313" key="2">
    <source>
        <dbReference type="EMBL" id="EFP10769.1"/>
    </source>
</evidence>
<sequence length="62" mass="7414">MSCEKMLENVLREFTARLNGVVIRERLLRIMLRMMYQRITGEEQPNADHEENKENIKPIVPE</sequence>
<reference evidence="2" key="1">
    <citation type="submission" date="2007-07" db="EMBL/GenBank/DDBJ databases">
        <title>PCAP assembly of the Caenorhabditis remanei genome.</title>
        <authorList>
            <consortium name="The Caenorhabditis remanei Sequencing Consortium"/>
            <person name="Wilson R.K."/>
        </authorList>
    </citation>
    <scope>NUCLEOTIDE SEQUENCE [LARGE SCALE GENOMIC DNA]</scope>
    <source>
        <strain evidence="2">PB4641</strain>
    </source>
</reference>
<feature type="compositionally biased region" description="Basic and acidic residues" evidence="1">
    <location>
        <begin position="46"/>
        <end position="56"/>
    </location>
</feature>
<keyword evidence="3" id="KW-1185">Reference proteome</keyword>
<dbReference type="HOGENOM" id="CLU_2906208_0_0_1"/>
<dbReference type="AlphaFoldDB" id="E3MWW4"/>
<protein>
    <submittedName>
        <fullName evidence="2">Uncharacterized protein</fullName>
    </submittedName>
</protein>
<organism evidence="3">
    <name type="scientific">Caenorhabditis remanei</name>
    <name type="common">Caenorhabditis vulgaris</name>
    <dbReference type="NCBI Taxonomy" id="31234"/>
    <lineage>
        <taxon>Eukaryota</taxon>
        <taxon>Metazoa</taxon>
        <taxon>Ecdysozoa</taxon>
        <taxon>Nematoda</taxon>
        <taxon>Chromadorea</taxon>
        <taxon>Rhabditida</taxon>
        <taxon>Rhabditina</taxon>
        <taxon>Rhabditomorpha</taxon>
        <taxon>Rhabditoidea</taxon>
        <taxon>Rhabditidae</taxon>
        <taxon>Peloderinae</taxon>
        <taxon>Caenorhabditis</taxon>
    </lineage>
</organism>
<gene>
    <name evidence="2" type="ORF">CRE_02553</name>
</gene>
<evidence type="ECO:0000256" key="1">
    <source>
        <dbReference type="SAM" id="MobiDB-lite"/>
    </source>
</evidence>
<dbReference type="InParanoid" id="E3MWW4"/>